<evidence type="ECO:0000256" key="1">
    <source>
        <dbReference type="SAM" id="MobiDB-lite"/>
    </source>
</evidence>
<evidence type="ECO:0000313" key="3">
    <source>
        <dbReference type="Proteomes" id="UP000469558"/>
    </source>
</evidence>
<evidence type="ECO:0000313" key="2">
    <source>
        <dbReference type="EMBL" id="TVY78414.1"/>
    </source>
</evidence>
<feature type="region of interest" description="Disordered" evidence="1">
    <location>
        <begin position="90"/>
        <end position="114"/>
    </location>
</feature>
<reference evidence="2 3" key="1">
    <citation type="submission" date="2018-05" db="EMBL/GenBank/DDBJ databases">
        <title>Genome sequencing and assembly of the regulated plant pathogen Lachnellula willkommii and related sister species for the development of diagnostic species identification markers.</title>
        <authorList>
            <person name="Giroux E."/>
            <person name="Bilodeau G."/>
        </authorList>
    </citation>
    <scope>NUCLEOTIDE SEQUENCE [LARGE SCALE GENOMIC DNA]</scope>
    <source>
        <strain evidence="2 3">CBS 268.59</strain>
    </source>
</reference>
<protein>
    <submittedName>
        <fullName evidence="2">UPF0311 protein</fullName>
    </submittedName>
</protein>
<dbReference type="EMBL" id="QGMK01000770">
    <property type="protein sequence ID" value="TVY78414.1"/>
    <property type="molecule type" value="Genomic_DNA"/>
</dbReference>
<sequence length="328" mass="36338">MDPDAYKSMSKVWSKGTLPPIPGDENMQDAGQPQPPSTDWNVYSPTVMSGNLNSGMSSNLKRDVEWLTPAKEKPTGKEPYVWTTTERQPFMWDGKANENPNEPTPRAPERVASEARASAYPHPSLSLPHPSLSLDFRMSVTLNPRISVGATPFGHRNCEFGLFFFIRVGREKSILLVRPLRLTALTSPKTLNLEVMPLKPSGISFTGGTWSGSWGSGTVLPGGQDSQIIIPDGSARLETNYILQTHDDPPAHIVIKTNGWRTGSAEVLAQLADPEQADKVDPRSYLFRLFIEMETGDERYRDKVNCGMWVGSGMRKGAEVIYDAYRLT</sequence>
<feature type="compositionally biased region" description="Polar residues" evidence="1">
    <location>
        <begin position="37"/>
        <end position="46"/>
    </location>
</feature>
<comment type="caution">
    <text evidence="2">The sequence shown here is derived from an EMBL/GenBank/DDBJ whole genome shotgun (WGS) entry which is preliminary data.</text>
</comment>
<accession>A0A8T9C345</accession>
<dbReference type="PANTHER" id="PTHR37315">
    <property type="entry name" value="UPF0311 PROTEIN BLR7842"/>
    <property type="match status" value="1"/>
</dbReference>
<dbReference type="Proteomes" id="UP000469558">
    <property type="component" value="Unassembled WGS sequence"/>
</dbReference>
<organism evidence="2 3">
    <name type="scientific">Lachnellula suecica</name>
    <dbReference type="NCBI Taxonomy" id="602035"/>
    <lineage>
        <taxon>Eukaryota</taxon>
        <taxon>Fungi</taxon>
        <taxon>Dikarya</taxon>
        <taxon>Ascomycota</taxon>
        <taxon>Pezizomycotina</taxon>
        <taxon>Leotiomycetes</taxon>
        <taxon>Helotiales</taxon>
        <taxon>Lachnaceae</taxon>
        <taxon>Lachnellula</taxon>
    </lineage>
</organism>
<keyword evidence="3" id="KW-1185">Reference proteome</keyword>
<name>A0A8T9C345_9HELO</name>
<gene>
    <name evidence="2" type="ORF">LSUE1_G006896</name>
</gene>
<feature type="region of interest" description="Disordered" evidence="1">
    <location>
        <begin position="1"/>
        <end position="46"/>
    </location>
</feature>
<dbReference type="OrthoDB" id="3549121at2759"/>
<dbReference type="PANTHER" id="PTHR37315:SF1">
    <property type="entry name" value="UPF0311 PROTEIN BLR7842"/>
    <property type="match status" value="1"/>
</dbReference>
<dbReference type="InterPro" id="IPR020915">
    <property type="entry name" value="UPF0311"/>
</dbReference>
<proteinExistence type="predicted"/>
<dbReference type="AlphaFoldDB" id="A0A8T9C345"/>
<dbReference type="Pfam" id="PF11578">
    <property type="entry name" value="DUF3237"/>
    <property type="match status" value="1"/>
</dbReference>
<dbReference type="Gene3D" id="2.40.160.20">
    <property type="match status" value="1"/>
</dbReference>